<protein>
    <submittedName>
        <fullName evidence="7">Gamma interferon inducible lysosomal thiol reductase (GILT)</fullName>
    </submittedName>
</protein>
<evidence type="ECO:0000256" key="1">
    <source>
        <dbReference type="ARBA" id="ARBA00004613"/>
    </source>
</evidence>
<dbReference type="Proteomes" id="UP000231358">
    <property type="component" value="Unassembled WGS sequence"/>
</dbReference>
<evidence type="ECO:0000256" key="3">
    <source>
        <dbReference type="ARBA" id="ARBA00022525"/>
    </source>
</evidence>
<dbReference type="STRING" id="656916.A0A2G7G0E0"/>
<comment type="caution">
    <text evidence="7">The sequence shown here is derived from an EMBL/GenBank/DDBJ whole genome shotgun (WGS) entry which is preliminary data.</text>
</comment>
<gene>
    <name evidence="7" type="ORF">AARAC_004588</name>
</gene>
<evidence type="ECO:0000256" key="5">
    <source>
        <dbReference type="ARBA" id="ARBA00023180"/>
    </source>
</evidence>
<organism evidence="7 8">
    <name type="scientific">Aspergillus arachidicola</name>
    <dbReference type="NCBI Taxonomy" id="656916"/>
    <lineage>
        <taxon>Eukaryota</taxon>
        <taxon>Fungi</taxon>
        <taxon>Dikarya</taxon>
        <taxon>Ascomycota</taxon>
        <taxon>Pezizomycotina</taxon>
        <taxon>Eurotiomycetes</taxon>
        <taxon>Eurotiomycetidae</taxon>
        <taxon>Eurotiales</taxon>
        <taxon>Aspergillaceae</taxon>
        <taxon>Aspergillus</taxon>
        <taxon>Aspergillus subgen. Circumdati</taxon>
    </lineage>
</organism>
<keyword evidence="5" id="KW-0325">Glycoprotein</keyword>
<evidence type="ECO:0000313" key="7">
    <source>
        <dbReference type="EMBL" id="PIG86319.1"/>
    </source>
</evidence>
<feature type="transmembrane region" description="Helical" evidence="6">
    <location>
        <begin position="86"/>
        <end position="108"/>
    </location>
</feature>
<sequence length="346" mass="38284">MIGHSVSHDSILHVLRLYRSSRFSPLPFTTLTRHSYLPHLTTKTRQLTVTMEKSENRSHGQYHYVEIPTSPDATPMHARRGRISRLAVALSFISLLTLSTVFFAIPGINFSVCHKMRGKLGALLSTPKGGETPVPASSNKVPLEAHIMSKCPDAQDCLQKLVVPAMEQISEKVAFELSFIASVTNQSSDIHCKHGPGECIGDMLMLCAQDLPFSPDGEPEKTTRMPTIRSLGFANCLVGQYEDIPDRTLVQNCALQHGIDFESLNSCVSRQEDDPTNGDLSGLALLRQSAIHSADLEVHTSCTVRLDDTVWCVRDDGEWKNCAKEGKGSQVSTLVEEIERLWDEKN</sequence>
<keyword evidence="6" id="KW-0812">Transmembrane</keyword>
<dbReference type="EMBL" id="NEXV01000263">
    <property type="protein sequence ID" value="PIG86319.1"/>
    <property type="molecule type" value="Genomic_DNA"/>
</dbReference>
<name>A0A2G7G0E0_9EURO</name>
<accession>A0A2G7G0E0</accession>
<evidence type="ECO:0000256" key="2">
    <source>
        <dbReference type="ARBA" id="ARBA00005679"/>
    </source>
</evidence>
<keyword evidence="3" id="KW-0964">Secreted</keyword>
<reference evidence="7 8" key="1">
    <citation type="submission" date="2017-05" db="EMBL/GenBank/DDBJ databases">
        <title>Genome sequence for an aflatoxigenic pathogen of Argentinian peanut, Aspergillus arachidicola.</title>
        <authorList>
            <person name="Moore G."/>
            <person name="Beltz S.B."/>
            <person name="Mack B.M."/>
        </authorList>
    </citation>
    <scope>NUCLEOTIDE SEQUENCE [LARGE SCALE GENOMIC DNA]</scope>
    <source>
        <strain evidence="7 8">CBS 117610</strain>
    </source>
</reference>
<keyword evidence="6" id="KW-0472">Membrane</keyword>
<keyword evidence="4" id="KW-0732">Signal</keyword>
<dbReference type="GO" id="GO:0005576">
    <property type="term" value="C:extracellular region"/>
    <property type="evidence" value="ECO:0007669"/>
    <property type="project" value="UniProtKB-SubCell"/>
</dbReference>
<dbReference type="Pfam" id="PF03227">
    <property type="entry name" value="GILT"/>
    <property type="match status" value="1"/>
</dbReference>
<keyword evidence="6" id="KW-1133">Transmembrane helix</keyword>
<evidence type="ECO:0000256" key="4">
    <source>
        <dbReference type="ARBA" id="ARBA00022729"/>
    </source>
</evidence>
<dbReference type="AlphaFoldDB" id="A0A2G7G0E0"/>
<comment type="subcellular location">
    <subcellularLocation>
        <location evidence="1">Secreted</location>
    </subcellularLocation>
</comment>
<dbReference type="PANTHER" id="PTHR13234">
    <property type="entry name" value="GAMMA-INTERFERON INDUCIBLE LYSOSOMAL THIOL REDUCTASE GILT"/>
    <property type="match status" value="1"/>
</dbReference>
<dbReference type="InterPro" id="IPR004911">
    <property type="entry name" value="Interferon-induced_GILT"/>
</dbReference>
<comment type="similarity">
    <text evidence="2">Belongs to the GILT family.</text>
</comment>
<evidence type="ECO:0000313" key="8">
    <source>
        <dbReference type="Proteomes" id="UP000231358"/>
    </source>
</evidence>
<keyword evidence="8" id="KW-1185">Reference proteome</keyword>
<proteinExistence type="inferred from homology"/>
<dbReference type="PANTHER" id="PTHR13234:SF8">
    <property type="entry name" value="GAMMA-INTERFERON-INDUCIBLE LYSOSOMAL THIOL REDUCTASE"/>
    <property type="match status" value="1"/>
</dbReference>
<evidence type="ECO:0000256" key="6">
    <source>
        <dbReference type="SAM" id="Phobius"/>
    </source>
</evidence>
<dbReference type="GO" id="GO:0016671">
    <property type="term" value="F:oxidoreductase activity, acting on a sulfur group of donors, disulfide as acceptor"/>
    <property type="evidence" value="ECO:0007669"/>
    <property type="project" value="InterPro"/>
</dbReference>